<evidence type="ECO:0000313" key="2">
    <source>
        <dbReference type="Proteomes" id="UP000886520"/>
    </source>
</evidence>
<dbReference type="AlphaFoldDB" id="A0A9D4ZE66"/>
<dbReference type="PANTHER" id="PTHR37243:SF2">
    <property type="entry name" value="NEGATIVE REGULATOR OF SYSTEMIC ACQUIRED RESISTANCE SNI1"/>
    <property type="match status" value="1"/>
</dbReference>
<sequence length="395" mass="44648">MSVLVVEDQPDIGQVLEDNVLALLDTVGVKNAEDIEDDKMSFIEAVYALCIAGSQPKAPTRNVHEAVFHLLEGNHSSVLNMASYSLLIDIAEDFVSLLNDLQEAFGQKPWAQSTEMGSIEMEKCLSHKVTGLILKFQYLFKIVEHDFQCWFQAYKVIKKDEIMSDCYLLRLFQGSNAKPLLESVFNLIALLSTLWKGEDKSLSFQELSLSLQALVEMRLLYDLESKQLVHASPRKTRVDPSRSLNFMELFTIAFQFNKELLKTLLQVMEDSECKLKIIFANFLKDIPKPLAAERISDPNNMTTQELLDCLKDVNSARIVHRVSDCDVLQVFLASAFKADLRHTKSHHMEQATIELCKALKTAFQNLQSISKEFNDLHPAARQALVTAETMLALAT</sequence>
<keyword evidence="2" id="KW-1185">Reference proteome</keyword>
<organism evidence="1 2">
    <name type="scientific">Adiantum capillus-veneris</name>
    <name type="common">Maidenhair fern</name>
    <dbReference type="NCBI Taxonomy" id="13818"/>
    <lineage>
        <taxon>Eukaryota</taxon>
        <taxon>Viridiplantae</taxon>
        <taxon>Streptophyta</taxon>
        <taxon>Embryophyta</taxon>
        <taxon>Tracheophyta</taxon>
        <taxon>Polypodiopsida</taxon>
        <taxon>Polypodiidae</taxon>
        <taxon>Polypodiales</taxon>
        <taxon>Pteridineae</taxon>
        <taxon>Pteridaceae</taxon>
        <taxon>Vittarioideae</taxon>
        <taxon>Adiantum</taxon>
    </lineage>
</organism>
<dbReference type="GO" id="GO:0030915">
    <property type="term" value="C:Smc5-Smc6 complex"/>
    <property type="evidence" value="ECO:0007669"/>
    <property type="project" value="InterPro"/>
</dbReference>
<dbReference type="GO" id="GO:0045892">
    <property type="term" value="P:negative regulation of DNA-templated transcription"/>
    <property type="evidence" value="ECO:0007669"/>
    <property type="project" value="InterPro"/>
</dbReference>
<dbReference type="Proteomes" id="UP000886520">
    <property type="component" value="Chromosome 12"/>
</dbReference>
<evidence type="ECO:0000313" key="1">
    <source>
        <dbReference type="EMBL" id="KAI5072024.1"/>
    </source>
</evidence>
<accession>A0A9D4ZE66</accession>
<reference evidence="1" key="1">
    <citation type="submission" date="2021-01" db="EMBL/GenBank/DDBJ databases">
        <title>Adiantum capillus-veneris genome.</title>
        <authorList>
            <person name="Fang Y."/>
            <person name="Liao Q."/>
        </authorList>
    </citation>
    <scope>NUCLEOTIDE SEQUENCE</scope>
    <source>
        <strain evidence="1">H3</strain>
        <tissue evidence="1">Leaf</tissue>
    </source>
</reference>
<dbReference type="GO" id="GO:0005634">
    <property type="term" value="C:nucleus"/>
    <property type="evidence" value="ECO:0007669"/>
    <property type="project" value="InterPro"/>
</dbReference>
<comment type="caution">
    <text evidence="1">The sequence shown here is derived from an EMBL/GenBank/DDBJ whole genome shotgun (WGS) entry which is preliminary data.</text>
</comment>
<dbReference type="GO" id="GO:0006974">
    <property type="term" value="P:DNA damage response"/>
    <property type="evidence" value="ECO:0007669"/>
    <property type="project" value="InterPro"/>
</dbReference>
<name>A0A9D4ZE66_ADICA</name>
<dbReference type="InterPro" id="IPR034561">
    <property type="entry name" value="SNI1"/>
</dbReference>
<protein>
    <submittedName>
        <fullName evidence="1">Uncharacterized protein</fullName>
    </submittedName>
</protein>
<dbReference type="PANTHER" id="PTHR37243">
    <property type="entry name" value="NEGATIVE REGULATOR OF SYSTEMIC ACQUIRED RESISTANCE SNI1"/>
    <property type="match status" value="1"/>
</dbReference>
<dbReference type="OrthoDB" id="1936800at2759"/>
<proteinExistence type="predicted"/>
<dbReference type="GO" id="GO:0031348">
    <property type="term" value="P:negative regulation of defense response"/>
    <property type="evidence" value="ECO:0007669"/>
    <property type="project" value="InterPro"/>
</dbReference>
<gene>
    <name evidence="1" type="ORF">GOP47_0012130</name>
</gene>
<dbReference type="EMBL" id="JABFUD020000012">
    <property type="protein sequence ID" value="KAI5072024.1"/>
    <property type="molecule type" value="Genomic_DNA"/>
</dbReference>